<evidence type="ECO:0000256" key="6">
    <source>
        <dbReference type="SAM" id="MobiDB-lite"/>
    </source>
</evidence>
<dbReference type="InterPro" id="IPR000719">
    <property type="entry name" value="Prot_kinase_dom"/>
</dbReference>
<protein>
    <submittedName>
        <fullName evidence="8">Serine/threonine protein kinase</fullName>
    </submittedName>
</protein>
<dbReference type="Pfam" id="PF00069">
    <property type="entry name" value="Pkinase"/>
    <property type="match status" value="1"/>
</dbReference>
<dbReference type="InterPro" id="IPR008271">
    <property type="entry name" value="Ser/Thr_kinase_AS"/>
</dbReference>
<keyword evidence="4 5" id="KW-0067">ATP-binding</keyword>
<dbReference type="AlphaFoldDB" id="A0A7W7RI33"/>
<evidence type="ECO:0000256" key="4">
    <source>
        <dbReference type="ARBA" id="ARBA00022840"/>
    </source>
</evidence>
<evidence type="ECO:0000313" key="9">
    <source>
        <dbReference type="Proteomes" id="UP000523007"/>
    </source>
</evidence>
<dbReference type="RefSeq" id="WP_312885285.1">
    <property type="nucleotide sequence ID" value="NZ_JACHJT010000001.1"/>
</dbReference>
<dbReference type="SUPFAM" id="SSF56112">
    <property type="entry name" value="Protein kinase-like (PK-like)"/>
    <property type="match status" value="1"/>
</dbReference>
<dbReference type="PROSITE" id="PS00108">
    <property type="entry name" value="PROTEIN_KINASE_ST"/>
    <property type="match status" value="1"/>
</dbReference>
<feature type="domain" description="Protein kinase" evidence="7">
    <location>
        <begin position="15"/>
        <end position="274"/>
    </location>
</feature>
<keyword evidence="2 5" id="KW-0547">Nucleotide-binding</keyword>
<dbReference type="InterPro" id="IPR011009">
    <property type="entry name" value="Kinase-like_dom_sf"/>
</dbReference>
<accession>A0A7W7RI33</accession>
<dbReference type="GO" id="GO:0005524">
    <property type="term" value="F:ATP binding"/>
    <property type="evidence" value="ECO:0007669"/>
    <property type="project" value="UniProtKB-UniRule"/>
</dbReference>
<dbReference type="PROSITE" id="PS00107">
    <property type="entry name" value="PROTEIN_KINASE_ATP"/>
    <property type="match status" value="1"/>
</dbReference>
<dbReference type="EMBL" id="JACHJT010000001">
    <property type="protein sequence ID" value="MBB4932300.1"/>
    <property type="molecule type" value="Genomic_DNA"/>
</dbReference>
<name>A0A7W7RI33_9ACTN</name>
<sequence length="537" mass="56329">MRQLGRADPRRVGPYRIAARVGSGGMGQVYAARGRDGALVAVKVIHDEYAADADFRARFTREVDLIRRVASPYLPAFHGADPAAPRPWLATDYVSGLTLGQWVRQHGPLPRPMLSAFAAGVARALVAIHAAGVVHRDLKPGNVVLSGSGPMVLDFGIARAVEESALTRTGLLVGTPGWISPEQYEGHPATTASDTFSWAALVAHAATGRSPFGTGSPDVLAHRVATRAADLTGVPREWQPLLSTALDPDPSRRPTSQQLAQGLKEHAPSPHTWTIRPDPPHLPRRPVPRRALSVGATATTVVLLAGTATWALLNDGAETPAETNSAEEGTGGEDSADGENNEDEAADAEAIDWTQAAPELATDQAEDDQGAATAQIGGLTAGELAKVEDANWIEGPDAGAVVRLSDPTGQSAVLLLYEVTRPADRVYVKAAVFDMPDSGDFFEDSMFGVVGPDSRETFAPHEESSFNHSSGSFDGDYPTNLNLTFDGAPERGLLTVGGPESPGPLQDVPAVAVCYHAGAVPGDGAAGSFSTNYTNCE</sequence>
<keyword evidence="8" id="KW-0723">Serine/threonine-protein kinase</keyword>
<dbReference type="PANTHER" id="PTHR43289">
    <property type="entry name" value="MITOGEN-ACTIVATED PROTEIN KINASE KINASE KINASE 20-RELATED"/>
    <property type="match status" value="1"/>
</dbReference>
<keyword evidence="9" id="KW-1185">Reference proteome</keyword>
<proteinExistence type="predicted"/>
<dbReference type="InterPro" id="IPR017441">
    <property type="entry name" value="Protein_kinase_ATP_BS"/>
</dbReference>
<dbReference type="Proteomes" id="UP000523007">
    <property type="component" value="Unassembled WGS sequence"/>
</dbReference>
<feature type="binding site" evidence="5">
    <location>
        <position position="43"/>
    </location>
    <ligand>
        <name>ATP</name>
        <dbReference type="ChEBI" id="CHEBI:30616"/>
    </ligand>
</feature>
<dbReference type="PROSITE" id="PS50011">
    <property type="entry name" value="PROTEIN_KINASE_DOM"/>
    <property type="match status" value="1"/>
</dbReference>
<evidence type="ECO:0000256" key="2">
    <source>
        <dbReference type="ARBA" id="ARBA00022741"/>
    </source>
</evidence>
<evidence type="ECO:0000313" key="8">
    <source>
        <dbReference type="EMBL" id="MBB4932300.1"/>
    </source>
</evidence>
<feature type="compositionally biased region" description="Acidic residues" evidence="6">
    <location>
        <begin position="330"/>
        <end position="344"/>
    </location>
</feature>
<dbReference type="PANTHER" id="PTHR43289:SF34">
    <property type="entry name" value="SERINE_THREONINE-PROTEIN KINASE YBDM-RELATED"/>
    <property type="match status" value="1"/>
</dbReference>
<keyword evidence="1" id="KW-0808">Transferase</keyword>
<organism evidence="8 9">
    <name type="scientific">Lipingzhangella halophila</name>
    <dbReference type="NCBI Taxonomy" id="1783352"/>
    <lineage>
        <taxon>Bacteria</taxon>
        <taxon>Bacillati</taxon>
        <taxon>Actinomycetota</taxon>
        <taxon>Actinomycetes</taxon>
        <taxon>Streptosporangiales</taxon>
        <taxon>Nocardiopsidaceae</taxon>
        <taxon>Lipingzhangella</taxon>
    </lineage>
</organism>
<dbReference type="GO" id="GO:0004674">
    <property type="term" value="F:protein serine/threonine kinase activity"/>
    <property type="evidence" value="ECO:0007669"/>
    <property type="project" value="UniProtKB-KW"/>
</dbReference>
<evidence type="ECO:0000256" key="5">
    <source>
        <dbReference type="PROSITE-ProRule" id="PRU10141"/>
    </source>
</evidence>
<evidence type="ECO:0000256" key="1">
    <source>
        <dbReference type="ARBA" id="ARBA00022679"/>
    </source>
</evidence>
<dbReference type="CDD" id="cd14014">
    <property type="entry name" value="STKc_PknB_like"/>
    <property type="match status" value="1"/>
</dbReference>
<dbReference type="SMART" id="SM00220">
    <property type="entry name" value="S_TKc"/>
    <property type="match status" value="1"/>
</dbReference>
<reference evidence="8 9" key="1">
    <citation type="submission" date="2020-08" db="EMBL/GenBank/DDBJ databases">
        <title>Sequencing the genomes of 1000 actinobacteria strains.</title>
        <authorList>
            <person name="Klenk H.-P."/>
        </authorList>
    </citation>
    <scope>NUCLEOTIDE SEQUENCE [LARGE SCALE GENOMIC DNA]</scope>
    <source>
        <strain evidence="8 9">DSM 102030</strain>
    </source>
</reference>
<feature type="region of interest" description="Disordered" evidence="6">
    <location>
        <begin position="239"/>
        <end position="287"/>
    </location>
</feature>
<comment type="caution">
    <text evidence="8">The sequence shown here is derived from an EMBL/GenBank/DDBJ whole genome shotgun (WGS) entry which is preliminary data.</text>
</comment>
<evidence type="ECO:0000256" key="3">
    <source>
        <dbReference type="ARBA" id="ARBA00022777"/>
    </source>
</evidence>
<evidence type="ECO:0000259" key="7">
    <source>
        <dbReference type="PROSITE" id="PS50011"/>
    </source>
</evidence>
<keyword evidence="3 8" id="KW-0418">Kinase</keyword>
<feature type="region of interest" description="Disordered" evidence="6">
    <location>
        <begin position="314"/>
        <end position="344"/>
    </location>
</feature>
<dbReference type="Gene3D" id="1.10.510.10">
    <property type="entry name" value="Transferase(Phosphotransferase) domain 1"/>
    <property type="match status" value="1"/>
</dbReference>
<gene>
    <name evidence="8" type="ORF">F4561_003120</name>
</gene>
<dbReference type="Gene3D" id="3.30.200.20">
    <property type="entry name" value="Phosphorylase Kinase, domain 1"/>
    <property type="match status" value="1"/>
</dbReference>